<evidence type="ECO:0000313" key="1">
    <source>
        <dbReference type="EMBL" id="PKI32874.1"/>
    </source>
</evidence>
<sequence>MREYGFNEPNIDILRMGECSSVPGTRKPVLLRLDDRGEVVRFYRLFAPLRDVPLVSACFVLWAERFTCRPWLEIDIRRCPKNPRTGLSLCFPSVLMCSETTAISVCQNEPRRFAGRRLWPLKCHSGNRYALLGLSQNDFIGPRGCWKWMAYFQVPFTCPWIGRPGSPVRKASANVRECPGLSRRLLKCARRCHWSFWYQEGFLKSHIGYLLTLR</sequence>
<name>A0A2I0HME3_PUNGR</name>
<evidence type="ECO:0000313" key="2">
    <source>
        <dbReference type="Proteomes" id="UP000233551"/>
    </source>
</evidence>
<gene>
    <name evidence="1" type="ORF">CRG98_046735</name>
</gene>
<comment type="caution">
    <text evidence="1">The sequence shown here is derived from an EMBL/GenBank/DDBJ whole genome shotgun (WGS) entry which is preliminary data.</text>
</comment>
<dbReference type="AlphaFoldDB" id="A0A2I0HME3"/>
<accession>A0A2I0HME3</accession>
<reference evidence="1 2" key="1">
    <citation type="submission" date="2017-11" db="EMBL/GenBank/DDBJ databases">
        <title>De-novo sequencing of pomegranate (Punica granatum L.) genome.</title>
        <authorList>
            <person name="Akparov Z."/>
            <person name="Amiraslanov A."/>
            <person name="Hajiyeva S."/>
            <person name="Abbasov M."/>
            <person name="Kaur K."/>
            <person name="Hamwieh A."/>
            <person name="Solovyev V."/>
            <person name="Salamov A."/>
            <person name="Braich B."/>
            <person name="Kosarev P."/>
            <person name="Mahmoud A."/>
            <person name="Hajiyev E."/>
            <person name="Babayeva S."/>
            <person name="Izzatullayeva V."/>
            <person name="Mammadov A."/>
            <person name="Mammadov A."/>
            <person name="Sharifova S."/>
            <person name="Ojaghi J."/>
            <person name="Eynullazada K."/>
            <person name="Bayramov B."/>
            <person name="Abdulazimova A."/>
            <person name="Shahmuradov I."/>
        </authorList>
    </citation>
    <scope>NUCLEOTIDE SEQUENCE [LARGE SCALE GENOMIC DNA]</scope>
    <source>
        <strain evidence="2">cv. AG2017</strain>
        <tissue evidence="1">Leaf</tissue>
    </source>
</reference>
<keyword evidence="2" id="KW-1185">Reference proteome</keyword>
<dbReference type="EMBL" id="PGOL01007250">
    <property type="protein sequence ID" value="PKI32874.1"/>
    <property type="molecule type" value="Genomic_DNA"/>
</dbReference>
<organism evidence="1 2">
    <name type="scientific">Punica granatum</name>
    <name type="common">Pomegranate</name>
    <dbReference type="NCBI Taxonomy" id="22663"/>
    <lineage>
        <taxon>Eukaryota</taxon>
        <taxon>Viridiplantae</taxon>
        <taxon>Streptophyta</taxon>
        <taxon>Embryophyta</taxon>
        <taxon>Tracheophyta</taxon>
        <taxon>Spermatophyta</taxon>
        <taxon>Magnoliopsida</taxon>
        <taxon>eudicotyledons</taxon>
        <taxon>Gunneridae</taxon>
        <taxon>Pentapetalae</taxon>
        <taxon>rosids</taxon>
        <taxon>malvids</taxon>
        <taxon>Myrtales</taxon>
        <taxon>Lythraceae</taxon>
        <taxon>Punica</taxon>
    </lineage>
</organism>
<dbReference type="Proteomes" id="UP000233551">
    <property type="component" value="Unassembled WGS sequence"/>
</dbReference>
<protein>
    <submittedName>
        <fullName evidence="1">Uncharacterized protein</fullName>
    </submittedName>
</protein>
<proteinExistence type="predicted"/>